<dbReference type="Gene3D" id="3.40.190.10">
    <property type="entry name" value="Periplasmic binding protein-like II"/>
    <property type="match status" value="2"/>
</dbReference>
<evidence type="ECO:0000259" key="5">
    <source>
        <dbReference type="PROSITE" id="PS50931"/>
    </source>
</evidence>
<accession>A0A4V1NVW3</accession>
<dbReference type="InterPro" id="IPR037402">
    <property type="entry name" value="YidZ_PBP2"/>
</dbReference>
<protein>
    <submittedName>
        <fullName evidence="6">LysR family transcriptional regulator</fullName>
    </submittedName>
</protein>
<dbReference type="PANTHER" id="PTHR30118:SF15">
    <property type="entry name" value="TRANSCRIPTIONAL REGULATORY PROTEIN"/>
    <property type="match status" value="1"/>
</dbReference>
<evidence type="ECO:0000313" key="7">
    <source>
        <dbReference type="Proteomes" id="UP000290253"/>
    </source>
</evidence>
<keyword evidence="3" id="KW-0238">DNA-binding</keyword>
<dbReference type="InterPro" id="IPR036390">
    <property type="entry name" value="WH_DNA-bd_sf"/>
</dbReference>
<dbReference type="PRINTS" id="PR00039">
    <property type="entry name" value="HTHLYSR"/>
</dbReference>
<evidence type="ECO:0000256" key="4">
    <source>
        <dbReference type="ARBA" id="ARBA00023163"/>
    </source>
</evidence>
<dbReference type="Pfam" id="PF00126">
    <property type="entry name" value="HTH_1"/>
    <property type="match status" value="1"/>
</dbReference>
<evidence type="ECO:0000256" key="1">
    <source>
        <dbReference type="ARBA" id="ARBA00009437"/>
    </source>
</evidence>
<dbReference type="EMBL" id="SDMK01000001">
    <property type="protein sequence ID" value="RXS97322.1"/>
    <property type="molecule type" value="Genomic_DNA"/>
</dbReference>
<dbReference type="InterPro" id="IPR005119">
    <property type="entry name" value="LysR_subst-bd"/>
</dbReference>
<dbReference type="Gene3D" id="1.10.10.10">
    <property type="entry name" value="Winged helix-like DNA-binding domain superfamily/Winged helix DNA-binding domain"/>
    <property type="match status" value="1"/>
</dbReference>
<comment type="similarity">
    <text evidence="1">Belongs to the LysR transcriptional regulatory family.</text>
</comment>
<comment type="caution">
    <text evidence="6">The sequence shown here is derived from an EMBL/GenBank/DDBJ whole genome shotgun (WGS) entry which is preliminary data.</text>
</comment>
<dbReference type="Pfam" id="PF03466">
    <property type="entry name" value="LysR_substrate"/>
    <property type="match status" value="1"/>
</dbReference>
<dbReference type="Proteomes" id="UP000290253">
    <property type="component" value="Unassembled WGS sequence"/>
</dbReference>
<dbReference type="PANTHER" id="PTHR30118">
    <property type="entry name" value="HTH-TYPE TRANSCRIPTIONAL REGULATOR LEUO-RELATED"/>
    <property type="match status" value="1"/>
</dbReference>
<dbReference type="GO" id="GO:0003677">
    <property type="term" value="F:DNA binding"/>
    <property type="evidence" value="ECO:0007669"/>
    <property type="project" value="UniProtKB-KW"/>
</dbReference>
<keyword evidence="7" id="KW-1185">Reference proteome</keyword>
<dbReference type="SUPFAM" id="SSF46785">
    <property type="entry name" value="Winged helix' DNA-binding domain"/>
    <property type="match status" value="1"/>
</dbReference>
<proteinExistence type="inferred from homology"/>
<dbReference type="OrthoDB" id="109788at2"/>
<dbReference type="CDD" id="cd08417">
    <property type="entry name" value="PBP2_Nitroaromatics_like"/>
    <property type="match status" value="1"/>
</dbReference>
<dbReference type="PROSITE" id="PS50931">
    <property type="entry name" value="HTH_LYSR"/>
    <property type="match status" value="1"/>
</dbReference>
<organism evidence="6 7">
    <name type="scientific">Silvibacterium dinghuense</name>
    <dbReference type="NCBI Taxonomy" id="1560006"/>
    <lineage>
        <taxon>Bacteria</taxon>
        <taxon>Pseudomonadati</taxon>
        <taxon>Acidobacteriota</taxon>
        <taxon>Terriglobia</taxon>
        <taxon>Terriglobales</taxon>
        <taxon>Acidobacteriaceae</taxon>
        <taxon>Silvibacterium</taxon>
    </lineage>
</organism>
<dbReference type="GO" id="GO:0003700">
    <property type="term" value="F:DNA-binding transcription factor activity"/>
    <property type="evidence" value="ECO:0007669"/>
    <property type="project" value="InterPro"/>
</dbReference>
<evidence type="ECO:0000256" key="2">
    <source>
        <dbReference type="ARBA" id="ARBA00023015"/>
    </source>
</evidence>
<keyword evidence="2" id="KW-0805">Transcription regulation</keyword>
<gene>
    <name evidence="6" type="ORF">ESZ00_05280</name>
</gene>
<dbReference type="InterPro" id="IPR000847">
    <property type="entry name" value="LysR_HTH_N"/>
</dbReference>
<evidence type="ECO:0000313" key="6">
    <source>
        <dbReference type="EMBL" id="RXS97322.1"/>
    </source>
</evidence>
<dbReference type="AlphaFoldDB" id="A0A4V1NVW3"/>
<name>A0A4V1NVW3_9BACT</name>
<dbReference type="InterPro" id="IPR036388">
    <property type="entry name" value="WH-like_DNA-bd_sf"/>
</dbReference>
<dbReference type="SUPFAM" id="SSF53850">
    <property type="entry name" value="Periplasmic binding protein-like II"/>
    <property type="match status" value="1"/>
</dbReference>
<reference evidence="6 7" key="1">
    <citation type="journal article" date="2016" name="Int. J. Syst. Evol. Microbiol.">
        <title>Acidipila dinghuensis sp. nov., an acidobacterium isolated from forest soil.</title>
        <authorList>
            <person name="Jiang Y.W."/>
            <person name="Wang J."/>
            <person name="Chen M.H."/>
            <person name="Lv Y.Y."/>
            <person name="Qiu L.H."/>
        </authorList>
    </citation>
    <scope>NUCLEOTIDE SEQUENCE [LARGE SCALE GENOMIC DNA]</scope>
    <source>
        <strain evidence="6 7">DHOF10</strain>
    </source>
</reference>
<sequence length="348" mass="39149">MAAPMPRPAPVMMATLFSRSLLMVSDPFTALEAGGVTKGSCIVSMRIMRPVHLRNLDLNLLMPLYALLKERSVTRAAQQVNLSQPAMSRAFERLREVLGDELLVGRRGRYELTARGSTLLRELELLLPRLERLWAGERFSPRHSMERVRLSMTDFAASLLLPRLMLVLAERAPGLRIEVAPPREGSFEDASAGRVDFIFSPLAAPSALRVEVLFEEDFVCLVAKAHPFAGKQFGLREYLAQGHIVIDTENGRQTLVDRPLAEAGHHRRSVLQVPFFVSGALALEGTRLVLTVPRRLATLAARHARVRTIEPPKEIRGFSYAMSWHPRLEQEPLHAWFREQVREICADL</sequence>
<feature type="domain" description="HTH lysR-type" evidence="5">
    <location>
        <begin position="56"/>
        <end position="113"/>
    </location>
</feature>
<evidence type="ECO:0000256" key="3">
    <source>
        <dbReference type="ARBA" id="ARBA00023125"/>
    </source>
</evidence>
<dbReference type="InterPro" id="IPR050389">
    <property type="entry name" value="LysR-type_TF"/>
</dbReference>
<keyword evidence="4" id="KW-0804">Transcription</keyword>